<protein>
    <recommendedName>
        <fullName evidence="6 7">EGF-like domain-containing protein</fullName>
    </recommendedName>
</protein>
<evidence type="ECO:0000256" key="3">
    <source>
        <dbReference type="ARBA" id="ARBA00023157"/>
    </source>
</evidence>
<evidence type="ECO:0000256" key="5">
    <source>
        <dbReference type="SAM" id="SignalP"/>
    </source>
</evidence>
<evidence type="ECO:0000259" key="6">
    <source>
        <dbReference type="PROSITE" id="PS00022"/>
    </source>
</evidence>
<dbReference type="PROSITE" id="PS00022">
    <property type="entry name" value="EGF_1"/>
    <property type="match status" value="1"/>
</dbReference>
<keyword evidence="1 5" id="KW-0732">Signal</keyword>
<dbReference type="EMBL" id="VJMJ01000001">
    <property type="protein sequence ID" value="KAF0745694.1"/>
    <property type="molecule type" value="Genomic_DNA"/>
</dbReference>
<dbReference type="Gene3D" id="2.10.25.10">
    <property type="entry name" value="Laminin"/>
    <property type="match status" value="1"/>
</dbReference>
<evidence type="ECO:0000313" key="9">
    <source>
        <dbReference type="Proteomes" id="UP000481153"/>
    </source>
</evidence>
<dbReference type="InterPro" id="IPR000742">
    <property type="entry name" value="EGF"/>
</dbReference>
<keyword evidence="3" id="KW-1015">Disulfide bond</keyword>
<comment type="caution">
    <text evidence="8">The sequence shown here is derived from an EMBL/GenBank/DDBJ whole genome shotgun (WGS) entry which is preliminary data.</text>
</comment>
<keyword evidence="9" id="KW-1185">Reference proteome</keyword>
<feature type="chain" id="PRO_5026046676" description="EGF-like domain-containing protein" evidence="5">
    <location>
        <begin position="20"/>
        <end position="2136"/>
    </location>
</feature>
<name>A0A6G0XYM0_9STRA</name>
<proteinExistence type="predicted"/>
<evidence type="ECO:0000259" key="7">
    <source>
        <dbReference type="PROSITE" id="PS01186"/>
    </source>
</evidence>
<dbReference type="NCBIfam" id="TIGR02232">
    <property type="entry name" value="myxo_disulf_rpt"/>
    <property type="match status" value="1"/>
</dbReference>
<accession>A0A6G0XYM0</accession>
<feature type="domain" description="EGF-like" evidence="6 7">
    <location>
        <begin position="2051"/>
        <end position="2062"/>
    </location>
</feature>
<feature type="region of interest" description="Disordered" evidence="4">
    <location>
        <begin position="2072"/>
        <end position="2115"/>
    </location>
</feature>
<evidence type="ECO:0000256" key="2">
    <source>
        <dbReference type="ARBA" id="ARBA00022737"/>
    </source>
</evidence>
<feature type="compositionally biased region" description="Low complexity" evidence="4">
    <location>
        <begin position="2072"/>
        <end position="2104"/>
    </location>
</feature>
<reference evidence="8 9" key="1">
    <citation type="submission" date="2019-07" db="EMBL/GenBank/DDBJ databases">
        <title>Genomics analysis of Aphanomyces spp. identifies a new class of oomycete effector associated with host adaptation.</title>
        <authorList>
            <person name="Gaulin E."/>
        </authorList>
    </citation>
    <scope>NUCLEOTIDE SEQUENCE [LARGE SCALE GENOMIC DNA]</scope>
    <source>
        <strain evidence="8 9">ATCC 201684</strain>
    </source>
</reference>
<dbReference type="InterPro" id="IPR011936">
    <property type="entry name" value="Myxo_disulph_rpt"/>
</dbReference>
<evidence type="ECO:0000313" key="8">
    <source>
        <dbReference type="EMBL" id="KAF0745694.1"/>
    </source>
</evidence>
<dbReference type="GO" id="GO:0006935">
    <property type="term" value="P:chemotaxis"/>
    <property type="evidence" value="ECO:0007669"/>
    <property type="project" value="TreeGrafter"/>
</dbReference>
<gene>
    <name evidence="8" type="ORF">Ae201684_000145</name>
</gene>
<keyword evidence="2" id="KW-0677">Repeat</keyword>
<dbReference type="PANTHER" id="PTHR32102">
    <property type="entry name" value="DUF1084 DOMAIN-CONTAINING PROTEIN-RELATED"/>
    <property type="match status" value="1"/>
</dbReference>
<dbReference type="PANTHER" id="PTHR32102:SF17">
    <property type="entry name" value="THH1_TOM1_TOM3 DOMAIN-CONTAINING PROTEIN"/>
    <property type="match status" value="1"/>
</dbReference>
<dbReference type="PROSITE" id="PS01186">
    <property type="entry name" value="EGF_2"/>
    <property type="match status" value="1"/>
</dbReference>
<organism evidence="8 9">
    <name type="scientific">Aphanomyces euteiches</name>
    <dbReference type="NCBI Taxonomy" id="100861"/>
    <lineage>
        <taxon>Eukaryota</taxon>
        <taxon>Sar</taxon>
        <taxon>Stramenopiles</taxon>
        <taxon>Oomycota</taxon>
        <taxon>Saprolegniomycetes</taxon>
        <taxon>Saprolegniales</taxon>
        <taxon>Verrucalvaceae</taxon>
        <taxon>Aphanomyces</taxon>
    </lineage>
</organism>
<dbReference type="VEuPathDB" id="FungiDB:AeMF1_007200"/>
<evidence type="ECO:0000256" key="1">
    <source>
        <dbReference type="ARBA" id="ARBA00022729"/>
    </source>
</evidence>
<sequence>MRRFGDLVLSSGLLWLAQADVCTDSSLTCDINAACALNSSQLSTGMRTFCMNPSTVSPCRDCKNRGQNCYNAGECQDSLFLCDYLTDAQKAALPSSHPCLNVACQLNKNSPQCSSQVYQFCCAPGTANCTNTGSTTCTPSGCSSFMTAQAGTVDYSRTACPFANASYTCSNPECNNTFIYQDIVNTFAANQGCSGSQCITDFLPTVCQNGPNVTSTSTADKLACTNRIVDYCTNNSTDPGCTQVCPYSCNAQPNCPCRSADCAAVYQAPICVMKSGACANFKAAFKTEMFRQRFFQPKSSNLAYAKNNFGPPSGPFTWTDALNTSKAACNAVVAGLGDKIAACVQTSFSFCNANPWQAGCSNDLSTCGDGYVSWLESCDEGSITATGGCDSKCRTAARWECYQQGTPCRRCIHETGYVVDGVNPSTKCPFCSGLISNFTWPCRSPNFTSAGATNLTQAISSDNYAATYCNAIAANGTLIDPGCAKYVNQTRAFSLPSIANGCDYIIKNVTLNTPQVYSLRFAIFNCRFVDPLCQRTDVTPKYYFQSPLDLLSSSTKAQLLTQSLAALNSLYNNRTSKLYSLRDLQLSDFFPYVNPNLVGMNGGTISMSPSLADLSVFPNGANISSYDCGSSPFTQPLITLPPTNNPLQWALKATLMRLKYTAINNNDQSLSDFSSLSPDLFAVDTTPINSTLQFAYLISRSVKDANGNVQENPTSCFSSGSKPCTSIESAITSGMARIRLKNRLFDNFCDDTDTSCIYQVDKCRNVPLVPKAYNLDKNIVRTTASALEANIKQTSNAVSASDTTQGFLQVAMTASNEVFSDTINLFWSAVTTGTQPKILKNVANYCSFPKYNPDGSMSSSWLSNPCCNNALSDFMCCMPRNVPFGSISVITGIKSSVVNTFCPLNPDTMLSFLNGAYVGLTTAQNGVNALDNSASVNALSTVGDIQAQCSASILNATSLQCQTDADCNICSQSKCQVNPVTLAGTCSVPWDNIIGCTIECLSTNMDPLLLRYLKYDWNLTSANSAQDFTNAFIRVATDVDCTGPLANTPDIGKKRSIYTCNSSCAIANICDDVEYQFYLRNSLNNQDLDFSKASTCASYNGTRVCDSFEDNGACKTYTCKFDFIQSACKDRNSCMNKCQLPLTQGGCGTVNGTWYSDGSGAGRCCPPDARFIAASGSSPALCTYKQPNTPALAYQITDPTCCAANNGTWFMTDATNGQCCFGRIITIQNNGVDQLACQTTITGWDVATCLNSCASYQQSCNACKAKSASGVCCSYQTVSANQTACLAKQACSNNLLSTSNCDDPTPFCSKCTGNSCKSVTQSPTCLIDASRASDCVTAGGTWNSNLRQCAAVSGSPTSASDCFRTDLCPSTTNMSAFYSIVPRYPRRSTRCLSGCYLPSVTQSTCVANSKYMWDSTHGNGSGICVGRRNVIKTASACSSENGVFLNATRTYFPGAFTTQEQCSQGGCMGAPFTDGWNTSQCLNLTFGTCSAQCSSCTSRTSPFSLQNSSGCFSVDASYCSSVNASTTPCLVSDATTSSACLALTSTTWQSCDQFASSTTCTNASDLIASTLNCTWSTQQCPTQAQCVAQGTCNDQDNMRMQCLDSGWTYGDTCSVNVAVSFTDGSNVTRTSMKTAVCNTCNRINGVCVAPVDPMNPCNSALSHPMGCRMSGVADATSCFLQGGTWYTRATTQADCLAIKACKEPGVNRISHKNATECAKCNGVPKSLYTWTPGQWKSPYVESYVWNPNGAQLSSVNQWRTTISDTKLAAALARPIARRKSNMEAQKALLMYNAMSDVLATLACACGSGASTACFNSTTTGTLVAETTVFCGLNSTIDTGFASAVVSNACPAPVPSSRRRLAVSTSDTSTVAWTIYPLASFTMFPLSPVCGSSELSPLVVTSAQGVVYGQLLGPGQGFNVTSGQATSVQLCLSLSANVHNWSSLFDTVDIASYQGGVFTPLNLLSFLPSTSDQLCFAPTQNGTYFPIQRASAAAATTSSCSPACATNSSICVYNMTAQSAQCLCRCGFTGSTCGASCLNQCSYQGMCSNNVCTCNSGYTGDDCSILVTPAPTATPSTVPTPTTSSVATVTTPSPTNVPTVSADPATPSPTPTKSPGDTMHLSLLVVVMSSILLVGLL</sequence>
<evidence type="ECO:0000256" key="4">
    <source>
        <dbReference type="SAM" id="MobiDB-lite"/>
    </source>
</evidence>
<feature type="signal peptide" evidence="5">
    <location>
        <begin position="1"/>
        <end position="19"/>
    </location>
</feature>
<dbReference type="Proteomes" id="UP000481153">
    <property type="component" value="Unassembled WGS sequence"/>
</dbReference>